<dbReference type="InterPro" id="IPR036397">
    <property type="entry name" value="RNaseH_sf"/>
</dbReference>
<dbReference type="AlphaFoldDB" id="A0A8S9S3L5"/>
<proteinExistence type="predicted"/>
<dbReference type="InterPro" id="IPR002156">
    <property type="entry name" value="RNaseH_domain"/>
</dbReference>
<dbReference type="InterPro" id="IPR012337">
    <property type="entry name" value="RNaseH-like_sf"/>
</dbReference>
<accession>A0A8S9S3L5</accession>
<sequence>MKYGETKKYNFYGGESVGTSSDDGDTFSFESFNLDGTFSAIEIVTKSICDAREWQETLQLVPVAGLTTTISSRQAPTPQVPIDATCHVDAAWDATSGTCGLGGLFSGSHPASRLPQISESRTLVSSALMAEALAVRLAVMNAAFSNIKSLMILSDSLSLIKLLKGNESRPALFGILFDIYHFSSYFDVLSFCFIPRLQNFEADLVAKLGLSHAVVIPSLAGV</sequence>
<dbReference type="InterPro" id="IPR052929">
    <property type="entry name" value="RNase_H-like_EbsB-rel"/>
</dbReference>
<dbReference type="PANTHER" id="PTHR47074">
    <property type="entry name" value="BNAC02G40300D PROTEIN"/>
    <property type="match status" value="1"/>
</dbReference>
<dbReference type="EMBL" id="QGKX02000088">
    <property type="protein sequence ID" value="KAF3587333.1"/>
    <property type="molecule type" value="Genomic_DNA"/>
</dbReference>
<dbReference type="InterPro" id="IPR044730">
    <property type="entry name" value="RNase_H-like_dom_plant"/>
</dbReference>
<dbReference type="GO" id="GO:0004523">
    <property type="term" value="F:RNA-DNA hybrid ribonuclease activity"/>
    <property type="evidence" value="ECO:0007669"/>
    <property type="project" value="InterPro"/>
</dbReference>
<comment type="caution">
    <text evidence="2">The sequence shown here is derived from an EMBL/GenBank/DDBJ whole genome shotgun (WGS) entry which is preliminary data.</text>
</comment>
<evidence type="ECO:0000313" key="2">
    <source>
        <dbReference type="EMBL" id="KAF3587333.1"/>
    </source>
</evidence>
<dbReference type="Gene3D" id="3.30.420.10">
    <property type="entry name" value="Ribonuclease H-like superfamily/Ribonuclease H"/>
    <property type="match status" value="1"/>
</dbReference>
<dbReference type="SUPFAM" id="SSF53098">
    <property type="entry name" value="Ribonuclease H-like"/>
    <property type="match status" value="1"/>
</dbReference>
<dbReference type="Pfam" id="PF13456">
    <property type="entry name" value="RVT_3"/>
    <property type="match status" value="1"/>
</dbReference>
<gene>
    <name evidence="2" type="ORF">F2Q69_00032591</name>
</gene>
<name>A0A8S9S3L5_BRACR</name>
<feature type="domain" description="RNase H type-1" evidence="1">
    <location>
        <begin position="88"/>
        <end position="208"/>
    </location>
</feature>
<evidence type="ECO:0000313" key="3">
    <source>
        <dbReference type="Proteomes" id="UP000712600"/>
    </source>
</evidence>
<evidence type="ECO:0000259" key="1">
    <source>
        <dbReference type="Pfam" id="PF13456"/>
    </source>
</evidence>
<reference evidence="2" key="1">
    <citation type="submission" date="2019-12" db="EMBL/GenBank/DDBJ databases">
        <title>Genome sequencing and annotation of Brassica cretica.</title>
        <authorList>
            <person name="Studholme D.J."/>
            <person name="Sarris P."/>
        </authorList>
    </citation>
    <scope>NUCLEOTIDE SEQUENCE</scope>
    <source>
        <strain evidence="2">PFS-109/04</strain>
        <tissue evidence="2">Leaf</tissue>
    </source>
</reference>
<dbReference type="GO" id="GO:0003676">
    <property type="term" value="F:nucleic acid binding"/>
    <property type="evidence" value="ECO:0007669"/>
    <property type="project" value="InterPro"/>
</dbReference>
<dbReference type="PANTHER" id="PTHR47074:SF49">
    <property type="entry name" value="POLYNUCLEOTIDYL TRANSFERASE, RIBONUCLEASE H-LIKE SUPERFAMILY PROTEIN"/>
    <property type="match status" value="1"/>
</dbReference>
<organism evidence="2 3">
    <name type="scientific">Brassica cretica</name>
    <name type="common">Mustard</name>
    <dbReference type="NCBI Taxonomy" id="69181"/>
    <lineage>
        <taxon>Eukaryota</taxon>
        <taxon>Viridiplantae</taxon>
        <taxon>Streptophyta</taxon>
        <taxon>Embryophyta</taxon>
        <taxon>Tracheophyta</taxon>
        <taxon>Spermatophyta</taxon>
        <taxon>Magnoliopsida</taxon>
        <taxon>eudicotyledons</taxon>
        <taxon>Gunneridae</taxon>
        <taxon>Pentapetalae</taxon>
        <taxon>rosids</taxon>
        <taxon>malvids</taxon>
        <taxon>Brassicales</taxon>
        <taxon>Brassicaceae</taxon>
        <taxon>Brassiceae</taxon>
        <taxon>Brassica</taxon>
    </lineage>
</organism>
<dbReference type="CDD" id="cd06222">
    <property type="entry name" value="RNase_H_like"/>
    <property type="match status" value="1"/>
</dbReference>
<protein>
    <recommendedName>
        <fullName evidence="1">RNase H type-1 domain-containing protein</fullName>
    </recommendedName>
</protein>
<dbReference type="Proteomes" id="UP000712600">
    <property type="component" value="Unassembled WGS sequence"/>
</dbReference>